<evidence type="ECO:0000313" key="2">
    <source>
        <dbReference type="EMBL" id="MBC5731635.1"/>
    </source>
</evidence>
<accession>A0ABR7HVT3</accession>
<evidence type="ECO:0000313" key="3">
    <source>
        <dbReference type="Proteomes" id="UP000660021"/>
    </source>
</evidence>
<dbReference type="InterPro" id="IPR001387">
    <property type="entry name" value="Cro/C1-type_HTH"/>
</dbReference>
<dbReference type="Gene3D" id="1.10.260.40">
    <property type="entry name" value="lambda repressor-like DNA-binding domains"/>
    <property type="match status" value="1"/>
</dbReference>
<gene>
    <name evidence="2" type="ORF">H8S34_12475</name>
</gene>
<comment type="caution">
    <text evidence="2">The sequence shown here is derived from an EMBL/GenBank/DDBJ whole genome shotgun (WGS) entry which is preliminary data.</text>
</comment>
<dbReference type="CDD" id="cd00093">
    <property type="entry name" value="HTH_XRE"/>
    <property type="match status" value="1"/>
</dbReference>
<dbReference type="EMBL" id="JACOPR010000008">
    <property type="protein sequence ID" value="MBC5731635.1"/>
    <property type="molecule type" value="Genomic_DNA"/>
</dbReference>
<dbReference type="SMART" id="SM00530">
    <property type="entry name" value="HTH_XRE"/>
    <property type="match status" value="1"/>
</dbReference>
<sequence>MEERSVTWVRAYGRVELCLRERMEERGLTRNHLARLVNTRYEVIDKWYKNEVEKIDADILARLCFVLDCKVEELLVYRQN</sequence>
<dbReference type="SUPFAM" id="SSF47413">
    <property type="entry name" value="lambda repressor-like DNA-binding domains"/>
    <property type="match status" value="1"/>
</dbReference>
<feature type="domain" description="HTH cro/C1-type" evidence="1">
    <location>
        <begin position="19"/>
        <end position="74"/>
    </location>
</feature>
<dbReference type="Pfam" id="PF13443">
    <property type="entry name" value="HTH_26"/>
    <property type="match status" value="1"/>
</dbReference>
<name>A0ABR7HVT3_9FIRM</name>
<dbReference type="Proteomes" id="UP000660021">
    <property type="component" value="Unassembled WGS sequence"/>
</dbReference>
<organism evidence="2 3">
    <name type="scientific">Pseudoflavonifractor hominis</name>
    <dbReference type="NCBI Taxonomy" id="2763059"/>
    <lineage>
        <taxon>Bacteria</taxon>
        <taxon>Bacillati</taxon>
        <taxon>Bacillota</taxon>
        <taxon>Clostridia</taxon>
        <taxon>Eubacteriales</taxon>
        <taxon>Oscillospiraceae</taxon>
        <taxon>Pseudoflavonifractor</taxon>
    </lineage>
</organism>
<reference evidence="2 3" key="1">
    <citation type="submission" date="2020-08" db="EMBL/GenBank/DDBJ databases">
        <title>Genome public.</title>
        <authorList>
            <person name="Liu C."/>
            <person name="Sun Q."/>
        </authorList>
    </citation>
    <scope>NUCLEOTIDE SEQUENCE [LARGE SCALE GENOMIC DNA]</scope>
    <source>
        <strain evidence="2 3">New-38</strain>
    </source>
</reference>
<evidence type="ECO:0000259" key="1">
    <source>
        <dbReference type="PROSITE" id="PS50943"/>
    </source>
</evidence>
<proteinExistence type="predicted"/>
<protein>
    <submittedName>
        <fullName evidence="2">Helix-turn-helix transcriptional regulator</fullName>
    </submittedName>
</protein>
<keyword evidence="3" id="KW-1185">Reference proteome</keyword>
<dbReference type="InterPro" id="IPR010982">
    <property type="entry name" value="Lambda_DNA-bd_dom_sf"/>
</dbReference>
<dbReference type="PROSITE" id="PS50943">
    <property type="entry name" value="HTH_CROC1"/>
    <property type="match status" value="1"/>
</dbReference>